<evidence type="ECO:0000259" key="10">
    <source>
        <dbReference type="Pfam" id="PF05196"/>
    </source>
</evidence>
<evidence type="ECO:0000256" key="3">
    <source>
        <dbReference type="ARBA" id="ARBA00022525"/>
    </source>
</evidence>
<evidence type="ECO:0000256" key="4">
    <source>
        <dbReference type="ARBA" id="ARBA00022674"/>
    </source>
</evidence>
<keyword evidence="6" id="KW-1015">Disulfide bond</keyword>
<feature type="compositionally biased region" description="Basic and acidic residues" evidence="8">
    <location>
        <begin position="281"/>
        <end position="296"/>
    </location>
</feature>
<comment type="subcellular location">
    <subcellularLocation>
        <location evidence="1">Secreted</location>
    </subcellularLocation>
</comment>
<reference evidence="12" key="1">
    <citation type="submission" date="2025-08" db="UniProtKB">
        <authorList>
            <consortium name="RefSeq"/>
        </authorList>
    </citation>
    <scope>IDENTIFICATION</scope>
    <source>
        <tissue evidence="12">Gonads</tissue>
    </source>
</reference>
<feature type="region of interest" description="Disordered" evidence="8">
    <location>
        <begin position="308"/>
        <end position="327"/>
    </location>
</feature>
<dbReference type="RefSeq" id="XP_013399784.1">
    <property type="nucleotide sequence ID" value="XM_013544330.1"/>
</dbReference>
<comment type="similarity">
    <text evidence="2">Belongs to the pleiotrophin family.</text>
</comment>
<dbReference type="SMART" id="SM00193">
    <property type="entry name" value="PTN"/>
    <property type="match status" value="2"/>
</dbReference>
<evidence type="ECO:0000256" key="7">
    <source>
        <dbReference type="ARBA" id="ARBA00023246"/>
    </source>
</evidence>
<feature type="domain" description="Pleiotrophin/Midkine N-terminal" evidence="10">
    <location>
        <begin position="48"/>
        <end position="93"/>
    </location>
</feature>
<dbReference type="GeneID" id="106165955"/>
<evidence type="ECO:0000313" key="12">
    <source>
        <dbReference type="RefSeq" id="XP_013399784.1"/>
    </source>
</evidence>
<feature type="domain" description="Pleiotrophin/Midkine C-terminal" evidence="9">
    <location>
        <begin position="147"/>
        <end position="198"/>
    </location>
</feature>
<dbReference type="OrthoDB" id="10024128at2759"/>
<dbReference type="GO" id="GO:0008083">
    <property type="term" value="F:growth factor activity"/>
    <property type="evidence" value="ECO:0007669"/>
    <property type="project" value="InterPro"/>
</dbReference>
<feature type="region of interest" description="Disordered" evidence="8">
    <location>
        <begin position="243"/>
        <end position="296"/>
    </location>
</feature>
<dbReference type="InterPro" id="IPR020090">
    <property type="entry name" value="PTN/MK_C_dom"/>
</dbReference>
<keyword evidence="5" id="KW-0732">Signal</keyword>
<dbReference type="InterPro" id="IPR000762">
    <property type="entry name" value="Midkine_heparin-bd_GF"/>
</dbReference>
<organism evidence="11 12">
    <name type="scientific">Lingula anatina</name>
    <name type="common">Brachiopod</name>
    <name type="synonym">Lingula unguis</name>
    <dbReference type="NCBI Taxonomy" id="7574"/>
    <lineage>
        <taxon>Eukaryota</taxon>
        <taxon>Metazoa</taxon>
        <taxon>Spiralia</taxon>
        <taxon>Lophotrochozoa</taxon>
        <taxon>Brachiopoda</taxon>
        <taxon>Linguliformea</taxon>
        <taxon>Lingulata</taxon>
        <taxon>Lingulida</taxon>
        <taxon>Linguloidea</taxon>
        <taxon>Lingulidae</taxon>
        <taxon>Lingula</taxon>
    </lineage>
</organism>
<dbReference type="PANTHER" id="PTHR13850">
    <property type="entry name" value="PLEIOTROPHIN FAMILY MEMBER"/>
    <property type="match status" value="1"/>
</dbReference>
<dbReference type="GO" id="GO:0005576">
    <property type="term" value="C:extracellular region"/>
    <property type="evidence" value="ECO:0007669"/>
    <property type="project" value="UniProtKB-SubCell"/>
</dbReference>
<feature type="domain" description="Pleiotrophin/Midkine C-terminal" evidence="9">
    <location>
        <begin position="295"/>
        <end position="339"/>
    </location>
</feature>
<dbReference type="Pfam" id="PF01091">
    <property type="entry name" value="PTN_MK_C"/>
    <property type="match status" value="2"/>
</dbReference>
<gene>
    <name evidence="12" type="primary">LOC106165955</name>
</gene>
<evidence type="ECO:0000256" key="6">
    <source>
        <dbReference type="ARBA" id="ARBA00023157"/>
    </source>
</evidence>
<keyword evidence="11" id="KW-1185">Reference proteome</keyword>
<keyword evidence="3" id="KW-0964">Secreted</keyword>
<dbReference type="InterPro" id="IPR038130">
    <property type="entry name" value="PTN/MK_C_dom_sf"/>
</dbReference>
<evidence type="ECO:0000256" key="2">
    <source>
        <dbReference type="ARBA" id="ARBA00005403"/>
    </source>
</evidence>
<dbReference type="InterPro" id="IPR037122">
    <property type="entry name" value="PTN/MK_N_dom_sf"/>
</dbReference>
<dbReference type="InterPro" id="IPR020089">
    <property type="entry name" value="PTN/MK_N_dom"/>
</dbReference>
<feature type="compositionally biased region" description="Basic residues" evidence="8">
    <location>
        <begin position="262"/>
        <end position="280"/>
    </location>
</feature>
<feature type="compositionally biased region" description="Polar residues" evidence="8">
    <location>
        <begin position="311"/>
        <end position="325"/>
    </location>
</feature>
<dbReference type="FunFam" id="2.30.90.10:FF:000001">
    <property type="entry name" value="Pleiotrophin"/>
    <property type="match status" value="1"/>
</dbReference>
<dbReference type="KEGG" id="lak:106165955"/>
<feature type="compositionally biased region" description="Basic and acidic residues" evidence="8">
    <location>
        <begin position="243"/>
        <end position="261"/>
    </location>
</feature>
<dbReference type="Pfam" id="PF05196">
    <property type="entry name" value="PTN_MK_N"/>
    <property type="match status" value="1"/>
</dbReference>
<name>A0A1S3IQG7_LINAN</name>
<accession>A0A1S3IQG7</accession>
<keyword evidence="4" id="KW-0358">Heparin-binding</keyword>
<dbReference type="GO" id="GO:0051781">
    <property type="term" value="P:positive regulation of cell division"/>
    <property type="evidence" value="ECO:0007669"/>
    <property type="project" value="UniProtKB-KW"/>
</dbReference>
<dbReference type="PANTHER" id="PTHR13850:SF5">
    <property type="entry name" value="PLEIOTROPHIN_MIDKINE N-TERMINAL DOMAIN-CONTAINING PROTEIN"/>
    <property type="match status" value="1"/>
</dbReference>
<proteinExistence type="inferred from homology"/>
<evidence type="ECO:0000256" key="8">
    <source>
        <dbReference type="SAM" id="MobiDB-lite"/>
    </source>
</evidence>
<dbReference type="GO" id="GO:0008201">
    <property type="term" value="F:heparin binding"/>
    <property type="evidence" value="ECO:0007669"/>
    <property type="project" value="UniProtKB-KW"/>
</dbReference>
<evidence type="ECO:0000256" key="5">
    <source>
        <dbReference type="ARBA" id="ARBA00022729"/>
    </source>
</evidence>
<evidence type="ECO:0000313" key="11">
    <source>
        <dbReference type="Proteomes" id="UP000085678"/>
    </source>
</evidence>
<evidence type="ECO:0000259" key="9">
    <source>
        <dbReference type="Pfam" id="PF01091"/>
    </source>
</evidence>
<keyword evidence="7" id="KW-0497">Mitogen</keyword>
<dbReference type="Gene3D" id="2.30.90.10">
    <property type="entry name" value="Heparin-binding Growth Factor, Midkine, Chain A- C-terminal Domain"/>
    <property type="match status" value="5"/>
</dbReference>
<dbReference type="AlphaFoldDB" id="A0A1S3IQG7"/>
<protein>
    <submittedName>
        <fullName evidence="12">Nucleolar protein 58 isoform X1</fullName>
    </submittedName>
</protein>
<dbReference type="SUPFAM" id="SSF57288">
    <property type="entry name" value="Midkine"/>
    <property type="match status" value="2"/>
</dbReference>
<dbReference type="InParanoid" id="A0A1S3IQG7"/>
<evidence type="ECO:0000256" key="1">
    <source>
        <dbReference type="ARBA" id="ARBA00004613"/>
    </source>
</evidence>
<dbReference type="InterPro" id="IPR020091">
    <property type="entry name" value="PTN/MK_diS_sf"/>
</dbReference>
<sequence>MSRDRVGQKLNRTTLKMERVVVGLLLVCLVVVQGSPVLERQERGAGRKAKACTWTFGDCVPENGNCGQGTRIGTKSGEGCRVKQKTFSCRIPCPGEPETVEPQGKCRYMKGPWSDCNTSNNMQNRTLTLKKSKAGCDQVKLEQKKCKKECKYTKGEWGNCDPATNMMTRVKQLKKGNSTRCNATITQTKPCKKNKMEKKNCKYLRQEWSECDTMTNRRTRVLVLKEGSSAECEERKEVSSKCRSSRENKKSQRQERKLQRQERKKQKQEKKKLKKERKRLRQEQKKQRKEDQQRGCKYMKGEWSDCEDGMTTRTDQLKPRNNNNPECPATRTKTKKCKCKYTWTWDAQCDDHNLRTRTMTLVMGNPNDCAQTKQEQKSCVNKRGQEACMYGPWGEFSECVNGVKTKRRDVAQGGDRCQAKAVKTKRC</sequence>
<dbReference type="Proteomes" id="UP000085678">
    <property type="component" value="Unplaced"/>
</dbReference>
<dbReference type="Gene3D" id="2.20.60.10">
    <property type="entry name" value="Pleiotrophin/Midkine, N-terminal domain"/>
    <property type="match status" value="1"/>
</dbReference>